<dbReference type="GO" id="GO:0005634">
    <property type="term" value="C:nucleus"/>
    <property type="evidence" value="ECO:0007669"/>
    <property type="project" value="TreeGrafter"/>
</dbReference>
<dbReference type="InterPro" id="IPR017907">
    <property type="entry name" value="Znf_RING_CS"/>
</dbReference>
<dbReference type="SMART" id="SM00487">
    <property type="entry name" value="DEXDc"/>
    <property type="match status" value="1"/>
</dbReference>
<dbReference type="GeneID" id="17090206"/>
<dbReference type="Pfam" id="PF00271">
    <property type="entry name" value="Helicase_C"/>
    <property type="match status" value="1"/>
</dbReference>
<name>M2X511_GALSU</name>
<dbReference type="Pfam" id="PF00097">
    <property type="entry name" value="zf-C3HC4"/>
    <property type="match status" value="1"/>
</dbReference>
<dbReference type="GO" id="GO:0016787">
    <property type="term" value="F:hydrolase activity"/>
    <property type="evidence" value="ECO:0007669"/>
    <property type="project" value="UniProtKB-KW"/>
</dbReference>
<dbReference type="Gene3D" id="3.40.50.10810">
    <property type="entry name" value="Tandem AAA-ATPase domain"/>
    <property type="match status" value="2"/>
</dbReference>
<dbReference type="Pfam" id="PF21324">
    <property type="entry name" value="SHPRH_helical-2nd"/>
    <property type="match status" value="1"/>
</dbReference>
<dbReference type="Gene3D" id="3.40.50.300">
    <property type="entry name" value="P-loop containing nucleotide triphosphate hydrolases"/>
    <property type="match status" value="1"/>
</dbReference>
<dbReference type="Gene3D" id="3.30.40.10">
    <property type="entry name" value="Zinc/RING finger domain, C3HC4 (zinc finger)"/>
    <property type="match status" value="1"/>
</dbReference>
<dbReference type="KEGG" id="gsl:Gasu_12420"/>
<evidence type="ECO:0000256" key="1">
    <source>
        <dbReference type="ARBA" id="ARBA00022723"/>
    </source>
</evidence>
<keyword evidence="9" id="KW-1185">Reference proteome</keyword>
<evidence type="ECO:0000256" key="2">
    <source>
        <dbReference type="ARBA" id="ARBA00022771"/>
    </source>
</evidence>
<dbReference type="PROSITE" id="PS50089">
    <property type="entry name" value="ZF_RING_2"/>
    <property type="match status" value="1"/>
</dbReference>
<sequence length="1531" mass="177740">MILGMTTPSNRKRKRVTRKAGPVFTSFCEISEDQIDVGEGPWCLLWPFMREVQGTDDQLQTMSLANLYYCGEQTLEGRFWRVSIDSNESRERTEDFAIKIWEGVSTQESEKSLISVNCSFFVKSSHRTNFYTYSGEVILCDRLAKAIRYLADNHFLAARVVTYSLYDEDLTFPERSCFRVEFYFTEKLFLNAPKSATEYRKLSVFTHVRILMSWLHSDISTFTLFSEAFCCQDAHLILDSLWFNRVCETIQLERQKSSSNLWELERSQMTLLEQQLSIILRPYQRKAISWMLYREEMSTMNMNGEESNPLWFPMFSKNSDSNISFFYNPCTGQVSKKSFEPFMDIRGGILADEMGLGKTVEVLSLIILTLTKRKEVTSLEKPERVFWGGNLDSFSDKDKVEAFSFVTSTQNVEKCSCCQELTVNDHVPEEFHSLFVRCDECGKVEHAWCANYRFERAIRVLQASPHLCYQCEADYKSQKVLQSHATLIVCPSAILGQWEEEIERNTKTVIYHYTYRGMKESGYVPARTLAEMDIVLTTYEALRNDLNRVDLGSGPSLRYAKVFRAVPTPLCRIEWFRICLDEAQIVEGGSSGAADMAQYLSGTRRWCVTGTPIHKDMSDFYGLLKFLQVVPFQDHFWWNRFVWKPALFGNDQNLRRLVDRLVWRNTKNIVYNELNLPPQSTLKVILSFGPIERHFYDRQYELCVEEASRLLFSQGKFQNGVSSLEDFSKDSVMGEKLFFRLLRLRQACCHPQVGSDGIRVLQKSTMTMQEVLEALVQRRTVEVSEAQRSYIASMNGLAALHILQENLIKAVDIYRNVLRFAKENEEHVTMDSLQKLHVLHNLSQVLEMIESKIDDKSQSSKDNNLNSYKAVGRTLEESEYKTEMQELEARYTSEKLAKLSKAKASYEASKMSSEELIAKRATIPWWMEVLAEMVANNKSLEEQIMEQIRSQLLYSSQGVFTETSIVSRFHSLEGLRYVLMNELEKRDRCRLELLETLENLPGARTPTTSEIMASGNCRYCRVEGDGPACCHCIAKEKFLAYERSLFLVRMINIGRKCNTSHGRYGVISEGDEGARLQSEIEKILKIIKSCIRRHYRKRFSWLKDMERHFQEVEALKEEFRECHVYFEAQHDFLSALDELEMSKMRISLKISDQDQKRKNVDSYQISPSQVGSLFMQFEHDRSLAEVDFQHKRSQLLFLKRLRAEQESCNQEGKEDDTVRMQPCPVCWRELEAQIVILPCGHRFCAECVSHMVQQRISEQVEIQKKSESEQYISCPSCRVSVIVNELCYIERKSEDESCIRKIERICSIDGNRMEEGAENWTTQQFYSLWKSLQGDSVRDSFGTKISAFAIYLKMIIERDTDAKCIVFSEWNDVLEIVSRALERMNVVFTRTEQRRGKSFETVLRKFRTNFEIRVLLLPVRSGSNGLNLTEATHVFLIEPLLTDSLEAQAIGRVHRIGQKKPTFVHRFLIENTIEEKVDELRRKKRASSIQNNSKALNVRGSRTMAAEEVLTVQDLYLLFPSEQQQYTVDSR</sequence>
<organism evidence="8 9">
    <name type="scientific">Galdieria sulphuraria</name>
    <name type="common">Red alga</name>
    <dbReference type="NCBI Taxonomy" id="130081"/>
    <lineage>
        <taxon>Eukaryota</taxon>
        <taxon>Rhodophyta</taxon>
        <taxon>Bangiophyceae</taxon>
        <taxon>Galdieriales</taxon>
        <taxon>Galdieriaceae</taxon>
        <taxon>Galdieria</taxon>
    </lineage>
</organism>
<dbReference type="RefSeq" id="XP_005708090.1">
    <property type="nucleotide sequence ID" value="XM_005708033.1"/>
</dbReference>
<proteinExistence type="predicted"/>
<dbReference type="InterPro" id="IPR027417">
    <property type="entry name" value="P-loop_NTPase"/>
</dbReference>
<dbReference type="STRING" id="130081.M2X511"/>
<evidence type="ECO:0000259" key="7">
    <source>
        <dbReference type="PROSITE" id="PS51194"/>
    </source>
</evidence>
<dbReference type="InterPro" id="IPR013083">
    <property type="entry name" value="Znf_RING/FYVE/PHD"/>
</dbReference>
<evidence type="ECO:0000256" key="5">
    <source>
        <dbReference type="PROSITE-ProRule" id="PRU00175"/>
    </source>
</evidence>
<dbReference type="SMART" id="SM00490">
    <property type="entry name" value="HELICc"/>
    <property type="match status" value="1"/>
</dbReference>
<dbReference type="PANTHER" id="PTHR45865:SF1">
    <property type="entry name" value="E3 UBIQUITIN-PROTEIN LIGASE SHPRH"/>
    <property type="match status" value="1"/>
</dbReference>
<dbReference type="InterPro" id="IPR018957">
    <property type="entry name" value="Znf_C3HC4_RING-type"/>
</dbReference>
<dbReference type="InterPro" id="IPR014001">
    <property type="entry name" value="Helicase_ATP-bd"/>
</dbReference>
<dbReference type="PROSITE" id="PS00518">
    <property type="entry name" value="ZF_RING_1"/>
    <property type="match status" value="1"/>
</dbReference>
<evidence type="ECO:0000259" key="6">
    <source>
        <dbReference type="PROSITE" id="PS50089"/>
    </source>
</evidence>
<dbReference type="OMA" id="KAVFFCA"/>
<dbReference type="InterPro" id="IPR001841">
    <property type="entry name" value="Znf_RING"/>
</dbReference>
<keyword evidence="2 5" id="KW-0863">Zinc-finger</keyword>
<dbReference type="GO" id="GO:0061630">
    <property type="term" value="F:ubiquitin protein ligase activity"/>
    <property type="evidence" value="ECO:0007669"/>
    <property type="project" value="TreeGrafter"/>
</dbReference>
<dbReference type="PANTHER" id="PTHR45865">
    <property type="entry name" value="E3 UBIQUITIN-PROTEIN LIGASE SHPRH FAMILY MEMBER"/>
    <property type="match status" value="1"/>
</dbReference>
<feature type="domain" description="Helicase C-terminal" evidence="7">
    <location>
        <begin position="1351"/>
        <end position="1497"/>
    </location>
</feature>
<keyword evidence="4" id="KW-0862">Zinc</keyword>
<dbReference type="eggNOG" id="KOG0298">
    <property type="taxonomic scope" value="Eukaryota"/>
</dbReference>
<dbReference type="PROSITE" id="PS51194">
    <property type="entry name" value="HELICASE_CTER"/>
    <property type="match status" value="1"/>
</dbReference>
<dbReference type="InterPro" id="IPR048695">
    <property type="entry name" value="SHPRH_helical_2nd"/>
</dbReference>
<protein>
    <submittedName>
        <fullName evidence="8">SNF2 domain-containing protein</fullName>
    </submittedName>
</protein>
<evidence type="ECO:0000313" key="9">
    <source>
        <dbReference type="Proteomes" id="UP000030680"/>
    </source>
</evidence>
<dbReference type="Pfam" id="PF00176">
    <property type="entry name" value="SNF2-rel_dom"/>
    <property type="match status" value="1"/>
</dbReference>
<evidence type="ECO:0000256" key="3">
    <source>
        <dbReference type="ARBA" id="ARBA00022801"/>
    </source>
</evidence>
<dbReference type="InterPro" id="IPR001650">
    <property type="entry name" value="Helicase_C-like"/>
</dbReference>
<gene>
    <name evidence="8" type="ORF">Gasu_12420</name>
</gene>
<dbReference type="GO" id="GO:0000209">
    <property type="term" value="P:protein polyubiquitination"/>
    <property type="evidence" value="ECO:0007669"/>
    <property type="project" value="TreeGrafter"/>
</dbReference>
<dbReference type="InterPro" id="IPR048686">
    <property type="entry name" value="SHPRH_helical_1st"/>
</dbReference>
<feature type="domain" description="RING-type" evidence="6">
    <location>
        <begin position="1223"/>
        <end position="1278"/>
    </location>
</feature>
<dbReference type="CDD" id="cd18793">
    <property type="entry name" value="SF2_C_SNF"/>
    <property type="match status" value="1"/>
</dbReference>
<dbReference type="InterPro" id="IPR052583">
    <property type="entry name" value="ATP-helicase/E3_Ub-Ligase"/>
</dbReference>
<dbReference type="InterPro" id="IPR038718">
    <property type="entry name" value="SNF2-like_sf"/>
</dbReference>
<dbReference type="Gramene" id="EME31570">
    <property type="protein sequence ID" value="EME31570"/>
    <property type="gene ID" value="Gasu_12420"/>
</dbReference>
<evidence type="ECO:0000256" key="4">
    <source>
        <dbReference type="ARBA" id="ARBA00022833"/>
    </source>
</evidence>
<dbReference type="EMBL" id="KB454491">
    <property type="protein sequence ID" value="EME31570.1"/>
    <property type="molecule type" value="Genomic_DNA"/>
</dbReference>
<keyword evidence="3" id="KW-0378">Hydrolase</keyword>
<dbReference type="SMART" id="SM00184">
    <property type="entry name" value="RING"/>
    <property type="match status" value="1"/>
</dbReference>
<dbReference type="Pfam" id="PF21325">
    <property type="entry name" value="SHPRH_helical-1st"/>
    <property type="match status" value="1"/>
</dbReference>
<accession>M2X511</accession>
<dbReference type="InterPro" id="IPR049730">
    <property type="entry name" value="SNF2/RAD54-like_C"/>
</dbReference>
<reference evidence="9" key="1">
    <citation type="journal article" date="2013" name="Science">
        <title>Gene transfer from bacteria and archaea facilitated evolution of an extremophilic eukaryote.</title>
        <authorList>
            <person name="Schonknecht G."/>
            <person name="Chen W.H."/>
            <person name="Ternes C.M."/>
            <person name="Barbier G.G."/>
            <person name="Shrestha R.P."/>
            <person name="Stanke M."/>
            <person name="Brautigam A."/>
            <person name="Baker B.J."/>
            <person name="Banfield J.F."/>
            <person name="Garavito R.M."/>
            <person name="Carr K."/>
            <person name="Wilkerson C."/>
            <person name="Rensing S.A."/>
            <person name="Gagneul D."/>
            <person name="Dickenson N.E."/>
            <person name="Oesterhelt C."/>
            <person name="Lercher M.J."/>
            <person name="Weber A.P."/>
        </authorList>
    </citation>
    <scope>NUCLEOTIDE SEQUENCE [LARGE SCALE GENOMIC DNA]</scope>
    <source>
        <strain evidence="9">074W</strain>
    </source>
</reference>
<dbReference type="GO" id="GO:0005524">
    <property type="term" value="F:ATP binding"/>
    <property type="evidence" value="ECO:0007669"/>
    <property type="project" value="InterPro"/>
</dbReference>
<dbReference type="SUPFAM" id="SSF52540">
    <property type="entry name" value="P-loop containing nucleoside triphosphate hydrolases"/>
    <property type="match status" value="2"/>
</dbReference>
<dbReference type="GO" id="GO:0008270">
    <property type="term" value="F:zinc ion binding"/>
    <property type="evidence" value="ECO:0007669"/>
    <property type="project" value="UniProtKB-KW"/>
</dbReference>
<dbReference type="GO" id="GO:0006974">
    <property type="term" value="P:DNA damage response"/>
    <property type="evidence" value="ECO:0007669"/>
    <property type="project" value="TreeGrafter"/>
</dbReference>
<dbReference type="InterPro" id="IPR000330">
    <property type="entry name" value="SNF2_N"/>
</dbReference>
<dbReference type="OrthoDB" id="423559at2759"/>
<dbReference type="Proteomes" id="UP000030680">
    <property type="component" value="Unassembled WGS sequence"/>
</dbReference>
<evidence type="ECO:0000313" key="8">
    <source>
        <dbReference type="EMBL" id="EME31570.1"/>
    </source>
</evidence>
<dbReference type="SUPFAM" id="SSF57850">
    <property type="entry name" value="RING/U-box"/>
    <property type="match status" value="1"/>
</dbReference>
<keyword evidence="1" id="KW-0479">Metal-binding</keyword>